<feature type="domain" description="DUF5979" evidence="2">
    <location>
        <begin position="200"/>
        <end position="302"/>
    </location>
</feature>
<name>A0A173SRF4_EUBRA</name>
<evidence type="ECO:0000256" key="1">
    <source>
        <dbReference type="SAM" id="SignalP"/>
    </source>
</evidence>
<dbReference type="GeneID" id="97389972"/>
<dbReference type="RefSeq" id="WP_055289803.1">
    <property type="nucleotide sequence ID" value="NZ_CP173382.1"/>
</dbReference>
<feature type="signal peptide" evidence="1">
    <location>
        <begin position="1"/>
        <end position="30"/>
    </location>
</feature>
<dbReference type="STRING" id="39490.ERS852448_01071"/>
<organism evidence="3 4">
    <name type="scientific">Eubacterium ramulus</name>
    <dbReference type="NCBI Taxonomy" id="39490"/>
    <lineage>
        <taxon>Bacteria</taxon>
        <taxon>Bacillati</taxon>
        <taxon>Bacillota</taxon>
        <taxon>Clostridia</taxon>
        <taxon>Eubacteriales</taxon>
        <taxon>Eubacteriaceae</taxon>
        <taxon>Eubacterium</taxon>
    </lineage>
</organism>
<dbReference type="InterPro" id="IPR013783">
    <property type="entry name" value="Ig-like_fold"/>
</dbReference>
<evidence type="ECO:0000259" key="2">
    <source>
        <dbReference type="Pfam" id="PF19407"/>
    </source>
</evidence>
<feature type="chain" id="PRO_5008011752" description="DUF5979 domain-containing protein" evidence="1">
    <location>
        <begin position="31"/>
        <end position="330"/>
    </location>
</feature>
<protein>
    <recommendedName>
        <fullName evidence="2">DUF5979 domain-containing protein</fullName>
    </recommendedName>
</protein>
<proteinExistence type="predicted"/>
<dbReference type="Pfam" id="PF19407">
    <property type="entry name" value="DUF5979"/>
    <property type="match status" value="1"/>
</dbReference>
<evidence type="ECO:0000313" key="4">
    <source>
        <dbReference type="Proteomes" id="UP000095492"/>
    </source>
</evidence>
<evidence type="ECO:0000313" key="3">
    <source>
        <dbReference type="EMBL" id="CUM92195.1"/>
    </source>
</evidence>
<sequence length="330" mass="35601">MMKKRVKQGSAILLALAVALSVFVLPGVWAASAIDVDRKDCSVEFSVGGEYEELNTNDLSVKLYRVASVDKAGAYTPVGDFSGLDLSALSRENKDSAAKWLERAQAAEDMVTANTAVAADPTIKNGKAAVKNLETGLYLVSVEQLVTPNYVYTFTPYLISLPNNYYSGEGTSDAWVYNLTGDNAIGLKPEQQQRTGDLIINKTLKNQNTTFGDKATFVFQIDITNGDKKESKVEALTFDNVGDQSVHLTGLPAGAVVKVTEVYSGASYDLKSDNGVETEIKANDEYSQADAPVAEVSFVNDVNDSTNGGYGVINHFELNDKGLYDIAEVR</sequence>
<keyword evidence="1" id="KW-0732">Signal</keyword>
<dbReference type="EMBL" id="CYYA01000006">
    <property type="protein sequence ID" value="CUM92195.1"/>
    <property type="molecule type" value="Genomic_DNA"/>
</dbReference>
<dbReference type="OrthoDB" id="2064693at2"/>
<dbReference type="InterPro" id="IPR046022">
    <property type="entry name" value="DUF5979"/>
</dbReference>
<reference evidence="3 4" key="1">
    <citation type="submission" date="2015-09" db="EMBL/GenBank/DDBJ databases">
        <authorList>
            <consortium name="Pathogen Informatics"/>
        </authorList>
    </citation>
    <scope>NUCLEOTIDE SEQUENCE [LARGE SCALE GENOMIC DNA]</scope>
    <source>
        <strain evidence="3 4">2789STDY5608891</strain>
    </source>
</reference>
<dbReference type="Gene3D" id="2.60.40.10">
    <property type="entry name" value="Immunoglobulins"/>
    <property type="match status" value="1"/>
</dbReference>
<dbReference type="Proteomes" id="UP000095492">
    <property type="component" value="Unassembled WGS sequence"/>
</dbReference>
<gene>
    <name evidence="3" type="ORF">ERS852448_01071</name>
</gene>
<dbReference type="AlphaFoldDB" id="A0A173SRF4"/>
<accession>A0A173SRF4</accession>